<dbReference type="Pfam" id="PF05226">
    <property type="entry name" value="CHASE2"/>
    <property type="match status" value="1"/>
</dbReference>
<reference evidence="3 4" key="1">
    <citation type="submission" date="2020-04" db="EMBL/GenBank/DDBJ databases">
        <authorList>
            <person name="Yoon J."/>
        </authorList>
    </citation>
    <scope>NUCLEOTIDE SEQUENCE [LARGE SCALE GENOMIC DNA]</scope>
    <source>
        <strain evidence="3 4">DJ-13</strain>
    </source>
</reference>
<proteinExistence type="predicted"/>
<feature type="transmembrane region" description="Helical" evidence="1">
    <location>
        <begin position="304"/>
        <end position="324"/>
    </location>
</feature>
<evidence type="ECO:0000259" key="2">
    <source>
        <dbReference type="SMART" id="SM01080"/>
    </source>
</evidence>
<dbReference type="Proteomes" id="UP000718451">
    <property type="component" value="Unassembled WGS sequence"/>
</dbReference>
<evidence type="ECO:0000313" key="4">
    <source>
        <dbReference type="Proteomes" id="UP000718451"/>
    </source>
</evidence>
<dbReference type="EMBL" id="JAAWWL010000001">
    <property type="protein sequence ID" value="NKI30991.1"/>
    <property type="molecule type" value="Genomic_DNA"/>
</dbReference>
<comment type="caution">
    <text evidence="3">The sequence shown here is derived from an EMBL/GenBank/DDBJ whole genome shotgun (WGS) entry which is preliminary data.</text>
</comment>
<keyword evidence="1" id="KW-0812">Transmembrane</keyword>
<gene>
    <name evidence="3" type="ORF">HCU67_03485</name>
</gene>
<protein>
    <submittedName>
        <fullName evidence="3">CHASE2 domain-containing protein</fullName>
    </submittedName>
</protein>
<keyword evidence="1" id="KW-1133">Transmembrane helix</keyword>
<dbReference type="SMART" id="SM01080">
    <property type="entry name" value="CHASE2"/>
    <property type="match status" value="1"/>
</dbReference>
<evidence type="ECO:0000256" key="1">
    <source>
        <dbReference type="SAM" id="Phobius"/>
    </source>
</evidence>
<keyword evidence="1" id="KW-0472">Membrane</keyword>
<feature type="transmembrane region" description="Helical" evidence="1">
    <location>
        <begin position="336"/>
        <end position="353"/>
    </location>
</feature>
<accession>A0ABX1GM68</accession>
<dbReference type="InterPro" id="IPR007890">
    <property type="entry name" value="CHASE2"/>
</dbReference>
<sequence length="370" mass="43320">MFGITRLVNFGAFDLYRLAFKEFSFLDTYYAEKLNSDEQKISQSIVLVNVQHQSRAQLANLIELVQQQKPKVIGVDVIFDHEKEPITDEKLWEALQPENVISAFAIQNRQFVKNDPKLGVFRHKLGYANFNFDSYNAVIRTFQAKKIFDGFEFSSFPHRVAQHFLGRQRKIEWKNISDKSIPINYSGGRQYFLTFDADEILESKSLPVLANKIVLLGYLGTPTGNVYDIEDKHFTPLNQEFVGKSAPDTFGLVIHANIIEMLVEQKRLIQVPVWVLLLVGFVLTFVAISYFIKLNKRRIERYMLVRKLTQLCFTIFFVILALWLLSNNIYFKITELIWYTVLSIECIWAYKILSNYMKNKFGWESYFFQD</sequence>
<feature type="transmembrane region" description="Helical" evidence="1">
    <location>
        <begin position="271"/>
        <end position="292"/>
    </location>
</feature>
<evidence type="ECO:0000313" key="3">
    <source>
        <dbReference type="EMBL" id="NKI30991.1"/>
    </source>
</evidence>
<name>A0ABX1GM68_9FLAO</name>
<organism evidence="3 4">
    <name type="scientific">Croceivirga thetidis</name>
    <dbReference type="NCBI Taxonomy" id="2721623"/>
    <lineage>
        <taxon>Bacteria</taxon>
        <taxon>Pseudomonadati</taxon>
        <taxon>Bacteroidota</taxon>
        <taxon>Flavobacteriia</taxon>
        <taxon>Flavobacteriales</taxon>
        <taxon>Flavobacteriaceae</taxon>
        <taxon>Croceivirga</taxon>
    </lineage>
</organism>
<feature type="domain" description="CHASE2" evidence="2">
    <location>
        <begin position="18"/>
        <end position="291"/>
    </location>
</feature>
<keyword evidence="4" id="KW-1185">Reference proteome</keyword>